<evidence type="ECO:0000259" key="8">
    <source>
        <dbReference type="PROSITE" id="PS51746"/>
    </source>
</evidence>
<evidence type="ECO:0000256" key="1">
    <source>
        <dbReference type="ARBA" id="ARBA00004651"/>
    </source>
</evidence>
<proteinExistence type="predicted"/>
<evidence type="ECO:0000313" key="10">
    <source>
        <dbReference type="Proteomes" id="UP000570823"/>
    </source>
</evidence>
<feature type="transmembrane region" description="Helical" evidence="7">
    <location>
        <begin position="45"/>
        <end position="66"/>
    </location>
</feature>
<reference evidence="9 10" key="1">
    <citation type="submission" date="2020-06" db="EMBL/GenBank/DDBJ databases">
        <title>Methanofollis fontis sp. nov., a methanogen isolated from marine sediments near a cold seep at Four-Way Closure Ridge offshore southwestern Taiwan.</title>
        <authorList>
            <person name="Chen S.-C."/>
            <person name="Teng N.-H."/>
            <person name="Lin Y.-S."/>
            <person name="Lai M.-C."/>
            <person name="Chen H.-H."/>
            <person name="Wang C.-C."/>
        </authorList>
    </citation>
    <scope>NUCLEOTIDE SEQUENCE [LARGE SCALE GENOMIC DNA]</scope>
    <source>
        <strain evidence="9 10">DSM 2702</strain>
    </source>
</reference>
<comment type="caution">
    <text evidence="9">The sequence shown here is derived from an EMBL/GenBank/DDBJ whole genome shotgun (WGS) entry which is preliminary data.</text>
</comment>
<name>A0A7K4HKQ1_9EURY</name>
<feature type="transmembrane region" description="Helical" evidence="7">
    <location>
        <begin position="105"/>
        <end position="127"/>
    </location>
</feature>
<accession>A0A7K4HKQ1</accession>
<dbReference type="InterPro" id="IPR036457">
    <property type="entry name" value="PPM-type-like_dom_sf"/>
</dbReference>
<dbReference type="FunFam" id="3.60.40.10:FF:000045">
    <property type="entry name" value="Stage II sporulation protein E"/>
    <property type="match status" value="1"/>
</dbReference>
<dbReference type="SMART" id="SM00331">
    <property type="entry name" value="PP2C_SIG"/>
    <property type="match status" value="1"/>
</dbReference>
<dbReference type="GO" id="GO:0000155">
    <property type="term" value="F:phosphorelay sensor kinase activity"/>
    <property type="evidence" value="ECO:0007669"/>
    <property type="project" value="InterPro"/>
</dbReference>
<feature type="transmembrane region" description="Helical" evidence="7">
    <location>
        <begin position="139"/>
        <end position="159"/>
    </location>
</feature>
<evidence type="ECO:0000256" key="7">
    <source>
        <dbReference type="SAM" id="Phobius"/>
    </source>
</evidence>
<dbReference type="Gene3D" id="1.10.1760.20">
    <property type="match status" value="1"/>
</dbReference>
<dbReference type="InterPro" id="IPR001932">
    <property type="entry name" value="PPM-type_phosphatase-like_dom"/>
</dbReference>
<organism evidence="9 10">
    <name type="scientific">Methanofollis tationis</name>
    <dbReference type="NCBI Taxonomy" id="81417"/>
    <lineage>
        <taxon>Archaea</taxon>
        <taxon>Methanobacteriati</taxon>
        <taxon>Methanobacteriota</taxon>
        <taxon>Stenosarchaea group</taxon>
        <taxon>Methanomicrobia</taxon>
        <taxon>Methanomicrobiales</taxon>
        <taxon>Methanomicrobiaceae</taxon>
        <taxon>Methanofollis</taxon>
    </lineage>
</organism>
<dbReference type="Proteomes" id="UP000570823">
    <property type="component" value="Unassembled WGS sequence"/>
</dbReference>
<dbReference type="PROSITE" id="PS51746">
    <property type="entry name" value="PPM_2"/>
    <property type="match status" value="1"/>
</dbReference>
<dbReference type="RefSeq" id="WP_176787406.1">
    <property type="nucleotide sequence ID" value="NZ_JABXWR010000001.1"/>
</dbReference>
<feature type="transmembrane region" description="Helical" evidence="7">
    <location>
        <begin position="7"/>
        <end position="25"/>
    </location>
</feature>
<dbReference type="PANTHER" id="PTHR43156">
    <property type="entry name" value="STAGE II SPORULATION PROTEIN E-RELATED"/>
    <property type="match status" value="1"/>
</dbReference>
<keyword evidence="5 7" id="KW-1133">Transmembrane helix</keyword>
<dbReference type="GO" id="GO:0016791">
    <property type="term" value="F:phosphatase activity"/>
    <property type="evidence" value="ECO:0007669"/>
    <property type="project" value="TreeGrafter"/>
</dbReference>
<sequence>MNVEIQDLLVLLQMICVIIVAAYFITRTGIFTEVLERRLSIRNRVYLILFFGILSIYGTLSGVEVLGAPINVRDLGPMVAGIFCGPVVGLGAGLIGGAFRMGMGGFTAVPCSLSTVVAGLLGGAIYYAHRGRPVAVKTAVGFAAGMELLHMGVVLALAQPFDQALSLVNGVALPMILANAVGMFIFAQLIANLLAERQTKAERDSYHDELQRKKAELQIAADIQQTFLPKSIPPLKGFDLFAVSCPAREVGGDFYDAIRLRPDHTGLVIADVSGKSVSAALYMALSRTIIRAMATWHPEVSLALADANTMIEEQSDSGMFVTLFYGVLNEQNRTLTYANAGHNPPLLLRAGSNDFVRLMPTGVALGAARDQEYGEAQVTVLPGDLLVLYTDGVTEAINSKDEEFSEARLMETVLKVRGRSSQEIIREIRDGIREHAGDEPQFDDITLMVLRGV</sequence>
<comment type="subcellular location">
    <subcellularLocation>
        <location evidence="1">Cell membrane</location>
        <topology evidence="1">Multi-pass membrane protein</topology>
    </subcellularLocation>
</comment>
<keyword evidence="2" id="KW-1003">Cell membrane</keyword>
<evidence type="ECO:0000256" key="4">
    <source>
        <dbReference type="ARBA" id="ARBA00022801"/>
    </source>
</evidence>
<dbReference type="SUPFAM" id="SSF81606">
    <property type="entry name" value="PP2C-like"/>
    <property type="match status" value="1"/>
</dbReference>
<dbReference type="OrthoDB" id="110858at2157"/>
<dbReference type="GO" id="GO:0071555">
    <property type="term" value="P:cell wall organization"/>
    <property type="evidence" value="ECO:0007669"/>
    <property type="project" value="InterPro"/>
</dbReference>
<keyword evidence="10" id="KW-1185">Reference proteome</keyword>
<dbReference type="GO" id="GO:0005886">
    <property type="term" value="C:plasma membrane"/>
    <property type="evidence" value="ECO:0007669"/>
    <property type="project" value="UniProtKB-SubCell"/>
</dbReference>
<keyword evidence="4" id="KW-0378">Hydrolase</keyword>
<evidence type="ECO:0000256" key="6">
    <source>
        <dbReference type="ARBA" id="ARBA00023136"/>
    </source>
</evidence>
<evidence type="ECO:0000256" key="5">
    <source>
        <dbReference type="ARBA" id="ARBA00022989"/>
    </source>
</evidence>
<keyword evidence="6 7" id="KW-0472">Membrane</keyword>
<dbReference type="InterPro" id="IPR052016">
    <property type="entry name" value="Bact_Sigma-Reg"/>
</dbReference>
<feature type="domain" description="PPM-type phosphatase" evidence="8">
    <location>
        <begin position="237"/>
        <end position="452"/>
    </location>
</feature>
<keyword evidence="3 7" id="KW-0812">Transmembrane</keyword>
<dbReference type="Pfam" id="PF07694">
    <property type="entry name" value="5TM-5TMR_LYT"/>
    <property type="match status" value="1"/>
</dbReference>
<gene>
    <name evidence="9" type="ORF">HWN36_00620</name>
</gene>
<dbReference type="AlphaFoldDB" id="A0A7K4HKQ1"/>
<feature type="transmembrane region" description="Helical" evidence="7">
    <location>
        <begin position="171"/>
        <end position="195"/>
    </location>
</feature>
<dbReference type="Gene3D" id="3.60.40.10">
    <property type="entry name" value="PPM-type phosphatase domain"/>
    <property type="match status" value="1"/>
</dbReference>
<evidence type="ECO:0000256" key="3">
    <source>
        <dbReference type="ARBA" id="ARBA00022692"/>
    </source>
</evidence>
<dbReference type="PANTHER" id="PTHR43156:SF2">
    <property type="entry name" value="STAGE II SPORULATION PROTEIN E"/>
    <property type="match status" value="1"/>
</dbReference>
<feature type="transmembrane region" description="Helical" evidence="7">
    <location>
        <begin position="78"/>
        <end position="99"/>
    </location>
</feature>
<protein>
    <submittedName>
        <fullName evidence="9">SpoIIE family protein phosphatase</fullName>
    </submittedName>
</protein>
<dbReference type="InterPro" id="IPR011620">
    <property type="entry name" value="Sig_transdc_His_kinase_LytS_TM"/>
</dbReference>
<evidence type="ECO:0000313" key="9">
    <source>
        <dbReference type="EMBL" id="NVO65855.1"/>
    </source>
</evidence>
<dbReference type="Pfam" id="PF07228">
    <property type="entry name" value="SpoIIE"/>
    <property type="match status" value="1"/>
</dbReference>
<dbReference type="EMBL" id="JABXWR010000001">
    <property type="protein sequence ID" value="NVO65855.1"/>
    <property type="molecule type" value="Genomic_DNA"/>
</dbReference>
<evidence type="ECO:0000256" key="2">
    <source>
        <dbReference type="ARBA" id="ARBA00022475"/>
    </source>
</evidence>